<dbReference type="Proteomes" id="UP000317940">
    <property type="component" value="Unassembled WGS sequence"/>
</dbReference>
<accession>A0A561UL01</accession>
<dbReference type="RefSeq" id="WP_170304962.1">
    <property type="nucleotide sequence ID" value="NZ_BAAAMZ010000026.1"/>
</dbReference>
<evidence type="ECO:0000313" key="1">
    <source>
        <dbReference type="EMBL" id="TWG00048.1"/>
    </source>
</evidence>
<dbReference type="AlphaFoldDB" id="A0A561UL01"/>
<gene>
    <name evidence="1" type="ORF">FHX73_113914</name>
</gene>
<evidence type="ECO:0000313" key="2">
    <source>
        <dbReference type="Proteomes" id="UP000317940"/>
    </source>
</evidence>
<dbReference type="EMBL" id="VIWT01000001">
    <property type="protein sequence ID" value="TWG00048.1"/>
    <property type="molecule type" value="Genomic_DNA"/>
</dbReference>
<name>A0A561UL01_9ACTN</name>
<organism evidence="1 2">
    <name type="scientific">Kitasatospora viridis</name>
    <dbReference type="NCBI Taxonomy" id="281105"/>
    <lineage>
        <taxon>Bacteria</taxon>
        <taxon>Bacillati</taxon>
        <taxon>Actinomycetota</taxon>
        <taxon>Actinomycetes</taxon>
        <taxon>Kitasatosporales</taxon>
        <taxon>Streptomycetaceae</taxon>
        <taxon>Kitasatospora</taxon>
    </lineage>
</organism>
<protein>
    <submittedName>
        <fullName evidence="1">Uncharacterized protein</fullName>
    </submittedName>
</protein>
<reference evidence="1 2" key="1">
    <citation type="submission" date="2019-06" db="EMBL/GenBank/DDBJ databases">
        <title>Sequencing the genomes of 1000 actinobacteria strains.</title>
        <authorList>
            <person name="Klenk H.-P."/>
        </authorList>
    </citation>
    <scope>NUCLEOTIDE SEQUENCE [LARGE SCALE GENOMIC DNA]</scope>
    <source>
        <strain evidence="1 2">DSM 44826</strain>
    </source>
</reference>
<proteinExistence type="predicted"/>
<keyword evidence="2" id="KW-1185">Reference proteome</keyword>
<sequence length="47" mass="5351">MLRSGGLRRCYYCGAGVERAAAVRTFRVGLRLVVVHDRHPRGPQERK</sequence>
<comment type="caution">
    <text evidence="1">The sequence shown here is derived from an EMBL/GenBank/DDBJ whole genome shotgun (WGS) entry which is preliminary data.</text>
</comment>